<proteinExistence type="predicted"/>
<sequence length="143" mass="15536">MKAASCKLAWCLEVFKEGTWRSRGCERNTFTAERGRDYFFVLWDWNNTYVSLASLPARPGGGAGKGHGRGARKGQGGRGREGARPRARVVGDVTALLATACCCSPGLVRQPLSHSPPLRIDASGRGSFNYMEPLAFSNLATDW</sequence>
<gene>
    <name evidence="2" type="ORF">HaLaN_20476</name>
</gene>
<dbReference type="Proteomes" id="UP000485058">
    <property type="component" value="Unassembled WGS sequence"/>
</dbReference>
<feature type="region of interest" description="Disordered" evidence="1">
    <location>
        <begin position="60"/>
        <end position="85"/>
    </location>
</feature>
<evidence type="ECO:0000313" key="2">
    <source>
        <dbReference type="EMBL" id="GFH22937.1"/>
    </source>
</evidence>
<protein>
    <submittedName>
        <fullName evidence="2">Uncharacterized protein</fullName>
    </submittedName>
</protein>
<keyword evidence="3" id="KW-1185">Reference proteome</keyword>
<evidence type="ECO:0000256" key="1">
    <source>
        <dbReference type="SAM" id="MobiDB-lite"/>
    </source>
</evidence>
<dbReference type="EMBL" id="BLLF01002158">
    <property type="protein sequence ID" value="GFH22937.1"/>
    <property type="molecule type" value="Genomic_DNA"/>
</dbReference>
<comment type="caution">
    <text evidence="2">The sequence shown here is derived from an EMBL/GenBank/DDBJ whole genome shotgun (WGS) entry which is preliminary data.</text>
</comment>
<evidence type="ECO:0000313" key="3">
    <source>
        <dbReference type="Proteomes" id="UP000485058"/>
    </source>
</evidence>
<name>A0A699ZJI7_HAELA</name>
<organism evidence="2 3">
    <name type="scientific">Haematococcus lacustris</name>
    <name type="common">Green alga</name>
    <name type="synonym">Haematococcus pluvialis</name>
    <dbReference type="NCBI Taxonomy" id="44745"/>
    <lineage>
        <taxon>Eukaryota</taxon>
        <taxon>Viridiplantae</taxon>
        <taxon>Chlorophyta</taxon>
        <taxon>core chlorophytes</taxon>
        <taxon>Chlorophyceae</taxon>
        <taxon>CS clade</taxon>
        <taxon>Chlamydomonadales</taxon>
        <taxon>Haematococcaceae</taxon>
        <taxon>Haematococcus</taxon>
    </lineage>
</organism>
<accession>A0A699ZJI7</accession>
<reference evidence="2 3" key="1">
    <citation type="submission" date="2020-02" db="EMBL/GenBank/DDBJ databases">
        <title>Draft genome sequence of Haematococcus lacustris strain NIES-144.</title>
        <authorList>
            <person name="Morimoto D."/>
            <person name="Nakagawa S."/>
            <person name="Yoshida T."/>
            <person name="Sawayama S."/>
        </authorList>
    </citation>
    <scope>NUCLEOTIDE SEQUENCE [LARGE SCALE GENOMIC DNA]</scope>
    <source>
        <strain evidence="2 3">NIES-144</strain>
    </source>
</reference>
<dbReference type="AlphaFoldDB" id="A0A699ZJI7"/>